<name>A0A6J8CDF7_MYTCO</name>
<organism evidence="2 3">
    <name type="scientific">Mytilus coruscus</name>
    <name type="common">Sea mussel</name>
    <dbReference type="NCBI Taxonomy" id="42192"/>
    <lineage>
        <taxon>Eukaryota</taxon>
        <taxon>Metazoa</taxon>
        <taxon>Spiralia</taxon>
        <taxon>Lophotrochozoa</taxon>
        <taxon>Mollusca</taxon>
        <taxon>Bivalvia</taxon>
        <taxon>Autobranchia</taxon>
        <taxon>Pteriomorphia</taxon>
        <taxon>Mytilida</taxon>
        <taxon>Mytiloidea</taxon>
        <taxon>Mytilidae</taxon>
        <taxon>Mytilinae</taxon>
        <taxon>Mytilus</taxon>
    </lineage>
</organism>
<proteinExistence type="predicted"/>
<dbReference type="Proteomes" id="UP000507470">
    <property type="component" value="Unassembled WGS sequence"/>
</dbReference>
<sequence length="151" mass="17417">MPPYMMPTQMFFPPPPFQHGMQPPPYQPSFHHRHSPPTWYAPPSNFEPIYHPNAMGYSQPLRMNSSQIKTSKLHRNTNPSDINHQPYNTTRHLNNLNLGRNKDRGHTNTSRIPSSGPTILSHPSRLQTTDCLLENNQNTVHDVNDQSAWIF</sequence>
<evidence type="ECO:0000313" key="3">
    <source>
        <dbReference type="Proteomes" id="UP000507470"/>
    </source>
</evidence>
<evidence type="ECO:0000313" key="2">
    <source>
        <dbReference type="EMBL" id="CAC5393492.1"/>
    </source>
</evidence>
<feature type="compositionally biased region" description="Polar residues" evidence="1">
    <location>
        <begin position="107"/>
        <end position="118"/>
    </location>
</feature>
<accession>A0A6J8CDF7</accession>
<evidence type="ECO:0000256" key="1">
    <source>
        <dbReference type="SAM" id="MobiDB-lite"/>
    </source>
</evidence>
<reference evidence="2 3" key="1">
    <citation type="submission" date="2020-06" db="EMBL/GenBank/DDBJ databases">
        <authorList>
            <person name="Li R."/>
            <person name="Bekaert M."/>
        </authorList>
    </citation>
    <scope>NUCLEOTIDE SEQUENCE [LARGE SCALE GENOMIC DNA]</scope>
    <source>
        <strain evidence="3">wild</strain>
    </source>
</reference>
<feature type="region of interest" description="Disordered" evidence="1">
    <location>
        <begin position="96"/>
        <end position="122"/>
    </location>
</feature>
<keyword evidence="3" id="KW-1185">Reference proteome</keyword>
<dbReference type="AlphaFoldDB" id="A0A6J8CDF7"/>
<protein>
    <submittedName>
        <fullName evidence="2">Uncharacterized protein</fullName>
    </submittedName>
</protein>
<gene>
    <name evidence="2" type="ORF">MCOR_28354</name>
</gene>
<dbReference type="EMBL" id="CACVKT020005203">
    <property type="protein sequence ID" value="CAC5393492.1"/>
    <property type="molecule type" value="Genomic_DNA"/>
</dbReference>